<dbReference type="EMBL" id="ML979133">
    <property type="protein sequence ID" value="KAF1919951.1"/>
    <property type="molecule type" value="Genomic_DNA"/>
</dbReference>
<keyword evidence="5 6" id="KW-0472">Membrane</keyword>
<evidence type="ECO:0000256" key="4">
    <source>
        <dbReference type="ARBA" id="ARBA00022989"/>
    </source>
</evidence>
<evidence type="ECO:0000256" key="1">
    <source>
        <dbReference type="ARBA" id="ARBA00004141"/>
    </source>
</evidence>
<proteinExistence type="predicted"/>
<keyword evidence="3 6" id="KW-0812">Transmembrane</keyword>
<protein>
    <submittedName>
        <fullName evidence="7">Uncharacterized protein</fullName>
    </submittedName>
</protein>
<evidence type="ECO:0000313" key="7">
    <source>
        <dbReference type="EMBL" id="KAF1919951.1"/>
    </source>
</evidence>
<dbReference type="AlphaFoldDB" id="A0A6A5QVY1"/>
<keyword evidence="4 6" id="KW-1133">Transmembrane helix</keyword>
<dbReference type="PANTHER" id="PTHR45649">
    <property type="entry name" value="AMINO-ACID PERMEASE BAT1"/>
    <property type="match status" value="1"/>
</dbReference>
<keyword evidence="8" id="KW-1185">Reference proteome</keyword>
<reference evidence="7" key="1">
    <citation type="journal article" date="2020" name="Stud. Mycol.">
        <title>101 Dothideomycetes genomes: a test case for predicting lifestyles and emergence of pathogens.</title>
        <authorList>
            <person name="Haridas S."/>
            <person name="Albert R."/>
            <person name="Binder M."/>
            <person name="Bloem J."/>
            <person name="Labutti K."/>
            <person name="Salamov A."/>
            <person name="Andreopoulos B."/>
            <person name="Baker S."/>
            <person name="Barry K."/>
            <person name="Bills G."/>
            <person name="Bluhm B."/>
            <person name="Cannon C."/>
            <person name="Castanera R."/>
            <person name="Culley D."/>
            <person name="Daum C."/>
            <person name="Ezra D."/>
            <person name="Gonzalez J."/>
            <person name="Henrissat B."/>
            <person name="Kuo A."/>
            <person name="Liang C."/>
            <person name="Lipzen A."/>
            <person name="Lutzoni F."/>
            <person name="Magnuson J."/>
            <person name="Mondo S."/>
            <person name="Nolan M."/>
            <person name="Ohm R."/>
            <person name="Pangilinan J."/>
            <person name="Park H.-J."/>
            <person name="Ramirez L."/>
            <person name="Alfaro M."/>
            <person name="Sun H."/>
            <person name="Tritt A."/>
            <person name="Yoshinaga Y."/>
            <person name="Zwiers L.-H."/>
            <person name="Turgeon B."/>
            <person name="Goodwin S."/>
            <person name="Spatafora J."/>
            <person name="Crous P."/>
            <person name="Grigoriev I."/>
        </authorList>
    </citation>
    <scope>NUCLEOTIDE SEQUENCE</scope>
    <source>
        <strain evidence="7">HMLAC05119</strain>
    </source>
</reference>
<dbReference type="GO" id="GO:0016020">
    <property type="term" value="C:membrane"/>
    <property type="evidence" value="ECO:0007669"/>
    <property type="project" value="UniProtKB-SubCell"/>
</dbReference>
<name>A0A6A5QVY1_AMPQU</name>
<dbReference type="GO" id="GO:0022857">
    <property type="term" value="F:transmembrane transporter activity"/>
    <property type="evidence" value="ECO:0007669"/>
    <property type="project" value="UniProtKB-ARBA"/>
</dbReference>
<gene>
    <name evidence="7" type="ORF">BDU57DRAFT_536884</name>
</gene>
<evidence type="ECO:0000256" key="5">
    <source>
        <dbReference type="ARBA" id="ARBA00023136"/>
    </source>
</evidence>
<dbReference type="OrthoDB" id="3257095at2759"/>
<dbReference type="PANTHER" id="PTHR45649:SF1">
    <property type="entry name" value="TRANSPORTER, PUTATIVE (EUROFUNG)-RELATED"/>
    <property type="match status" value="1"/>
</dbReference>
<evidence type="ECO:0000256" key="2">
    <source>
        <dbReference type="ARBA" id="ARBA00022448"/>
    </source>
</evidence>
<evidence type="ECO:0000256" key="3">
    <source>
        <dbReference type="ARBA" id="ARBA00022692"/>
    </source>
</evidence>
<keyword evidence="2" id="KW-0813">Transport</keyword>
<feature type="transmembrane region" description="Helical" evidence="6">
    <location>
        <begin position="39"/>
        <end position="61"/>
    </location>
</feature>
<organism evidence="7 8">
    <name type="scientific">Ampelomyces quisqualis</name>
    <name type="common">Powdery mildew agent</name>
    <dbReference type="NCBI Taxonomy" id="50730"/>
    <lineage>
        <taxon>Eukaryota</taxon>
        <taxon>Fungi</taxon>
        <taxon>Dikarya</taxon>
        <taxon>Ascomycota</taxon>
        <taxon>Pezizomycotina</taxon>
        <taxon>Dothideomycetes</taxon>
        <taxon>Pleosporomycetidae</taxon>
        <taxon>Pleosporales</taxon>
        <taxon>Pleosporineae</taxon>
        <taxon>Phaeosphaeriaceae</taxon>
        <taxon>Ampelomyces</taxon>
    </lineage>
</organism>
<comment type="subcellular location">
    <subcellularLocation>
        <location evidence="1">Membrane</location>
        <topology evidence="1">Multi-pass membrane protein</topology>
    </subcellularLocation>
</comment>
<evidence type="ECO:0000313" key="8">
    <source>
        <dbReference type="Proteomes" id="UP000800096"/>
    </source>
</evidence>
<dbReference type="Proteomes" id="UP000800096">
    <property type="component" value="Unassembled WGS sequence"/>
</dbReference>
<evidence type="ECO:0000256" key="6">
    <source>
        <dbReference type="SAM" id="Phobius"/>
    </source>
</evidence>
<sequence>MFNGVRERIDGASSVVPRALIITVLDNGVFGLAESVPGASALTCIILIMGICGTIGLLGTASRMLWAFAREDGVNLSGYVARVEAPTALPLYAIGITALIAVKA</sequence>
<accession>A0A6A5QVY1</accession>